<dbReference type="GO" id="GO:0005886">
    <property type="term" value="C:plasma membrane"/>
    <property type="evidence" value="ECO:0007669"/>
    <property type="project" value="InterPro"/>
</dbReference>
<evidence type="ECO:0000256" key="1">
    <source>
        <dbReference type="ARBA" id="ARBA00004370"/>
    </source>
</evidence>
<dbReference type="GO" id="GO:0017003">
    <property type="term" value="P:protein-heme linkage"/>
    <property type="evidence" value="ECO:0007669"/>
    <property type="project" value="InterPro"/>
</dbReference>
<dbReference type="GO" id="GO:0017004">
    <property type="term" value="P:cytochrome complex assembly"/>
    <property type="evidence" value="ECO:0007669"/>
    <property type="project" value="InterPro"/>
</dbReference>
<sequence>MAPPEGGSVKGLYLRWSILIVVFSVIGFLAISRYDREVRTISPKVLLSESPNTEKRLMGMIDAGSLKGGSDGMPFRFSLSSEGAKAPVVFSGDDRESLRDLKTIVVIGRWQADKGVFEAGEIALTPNYGFITSAYVFSLIPLILLVFSMERRVALLYVMIKDEKVYQAEV</sequence>
<gene>
    <name evidence="4" type="ORF">MNBD_NITROSPIRAE01-33</name>
</gene>
<protein>
    <submittedName>
        <fullName evidence="4">Uncharacterized protein</fullName>
    </submittedName>
</protein>
<dbReference type="Gene3D" id="2.40.50.140">
    <property type="entry name" value="Nucleic acid-binding proteins"/>
    <property type="match status" value="1"/>
</dbReference>
<dbReference type="InterPro" id="IPR012340">
    <property type="entry name" value="NA-bd_OB-fold"/>
</dbReference>
<accession>A0A3B1D466</accession>
<keyword evidence="3" id="KW-1133">Transmembrane helix</keyword>
<reference evidence="4" key="1">
    <citation type="submission" date="2018-06" db="EMBL/GenBank/DDBJ databases">
        <authorList>
            <person name="Zhirakovskaya E."/>
        </authorList>
    </citation>
    <scope>NUCLEOTIDE SEQUENCE</scope>
</reference>
<name>A0A3B1D466_9ZZZZ</name>
<comment type="subcellular location">
    <subcellularLocation>
        <location evidence="1">Membrane</location>
    </subcellularLocation>
</comment>
<keyword evidence="2 3" id="KW-0472">Membrane</keyword>
<dbReference type="AlphaFoldDB" id="A0A3B1D466"/>
<feature type="transmembrane region" description="Helical" evidence="3">
    <location>
        <begin position="128"/>
        <end position="147"/>
    </location>
</feature>
<feature type="transmembrane region" description="Helical" evidence="3">
    <location>
        <begin position="12"/>
        <end position="31"/>
    </location>
</feature>
<organism evidence="4">
    <name type="scientific">hydrothermal vent metagenome</name>
    <dbReference type="NCBI Taxonomy" id="652676"/>
    <lineage>
        <taxon>unclassified sequences</taxon>
        <taxon>metagenomes</taxon>
        <taxon>ecological metagenomes</taxon>
    </lineage>
</organism>
<evidence type="ECO:0000256" key="3">
    <source>
        <dbReference type="SAM" id="Phobius"/>
    </source>
</evidence>
<dbReference type="InterPro" id="IPR004329">
    <property type="entry name" value="CcmE"/>
</dbReference>
<proteinExistence type="predicted"/>
<dbReference type="SUPFAM" id="SSF82093">
    <property type="entry name" value="Heme chaperone CcmE"/>
    <property type="match status" value="1"/>
</dbReference>
<dbReference type="InterPro" id="IPR036127">
    <property type="entry name" value="CcmE-like_sf"/>
</dbReference>
<keyword evidence="3" id="KW-0812">Transmembrane</keyword>
<evidence type="ECO:0000313" key="4">
    <source>
        <dbReference type="EMBL" id="VAX30964.1"/>
    </source>
</evidence>
<dbReference type="EMBL" id="UOGF01000069">
    <property type="protein sequence ID" value="VAX30964.1"/>
    <property type="molecule type" value="Genomic_DNA"/>
</dbReference>
<evidence type="ECO:0000256" key="2">
    <source>
        <dbReference type="ARBA" id="ARBA00023136"/>
    </source>
</evidence>
<dbReference type="GO" id="GO:0020037">
    <property type="term" value="F:heme binding"/>
    <property type="evidence" value="ECO:0007669"/>
    <property type="project" value="InterPro"/>
</dbReference>
<dbReference type="Pfam" id="PF03100">
    <property type="entry name" value="CcmE"/>
    <property type="match status" value="1"/>
</dbReference>